<evidence type="ECO:0000313" key="7">
    <source>
        <dbReference type="EMBL" id="TDY51428.1"/>
    </source>
</evidence>
<evidence type="ECO:0000256" key="4">
    <source>
        <dbReference type="PROSITE-ProRule" id="PRU00703"/>
    </source>
</evidence>
<dbReference type="SUPFAM" id="SSF54631">
    <property type="entry name" value="CBS-domain pair"/>
    <property type="match status" value="1"/>
</dbReference>
<evidence type="ECO:0000313" key="8">
    <source>
        <dbReference type="Proteomes" id="UP000294581"/>
    </source>
</evidence>
<dbReference type="InterPro" id="IPR046342">
    <property type="entry name" value="CBS_dom_sf"/>
</dbReference>
<keyword evidence="4" id="KW-0129">CBS domain</keyword>
<name>A0A4R8LV37_9BACL</name>
<evidence type="ECO:0000259" key="5">
    <source>
        <dbReference type="PROSITE" id="PS50111"/>
    </source>
</evidence>
<dbReference type="InterPro" id="IPR004090">
    <property type="entry name" value="Chemotax_Me-accpt_rcpt"/>
</dbReference>
<keyword evidence="8" id="KW-1185">Reference proteome</keyword>
<keyword evidence="1" id="KW-0145">Chemotaxis</keyword>
<comment type="similarity">
    <text evidence="2">Belongs to the methyl-accepting chemotaxis (MCP) protein family.</text>
</comment>
<sequence>MILDTKGMAPSSSFWEYVQHAPHVPEVATGLYVRQLFEQTGSEAIVVCTPEENVVGTIVNRRFFEQIGQRFGADLYLGRPVSLLMDTQPLVVSVHTPAADVVDSALSRPVETFYDPVVVTCKGRYYGILTIRDLLTVSRNAQDQAEQMRKQALWQAKDMVERIQSLVYQTITAAEASHIESLQMTETTTRAQTVLDKHVSLVLEEFTRAAEQQTEYIQSLASRIDAIEGIADIISQFAGQSQLLTINAQIEAARAGNHGRGFAVIAHEISHLALCIRDHASQVSETIVQLVSYIERIVSFHETIQNMSAHTVGVIEEANRVLEQLFASVERQHENVQNMHAHIDEVIIEARKVTESIHLAQMDS</sequence>
<dbReference type="Pfam" id="PF00571">
    <property type="entry name" value="CBS"/>
    <property type="match status" value="1"/>
</dbReference>
<comment type="caution">
    <text evidence="7">The sequence shown here is derived from an EMBL/GenBank/DDBJ whole genome shotgun (WGS) entry which is preliminary data.</text>
</comment>
<protein>
    <submittedName>
        <fullName evidence="7">Methyl-accepting chemotaxis protein (MCP) signaling protein</fullName>
    </submittedName>
</protein>
<dbReference type="Pfam" id="PF00015">
    <property type="entry name" value="MCPsignal"/>
    <property type="match status" value="1"/>
</dbReference>
<evidence type="ECO:0000256" key="1">
    <source>
        <dbReference type="ARBA" id="ARBA00022500"/>
    </source>
</evidence>
<evidence type="ECO:0000259" key="6">
    <source>
        <dbReference type="PROSITE" id="PS51371"/>
    </source>
</evidence>
<organism evidence="7 8">
    <name type="scientific">Alicyclobacillus sacchari</name>
    <dbReference type="NCBI Taxonomy" id="392010"/>
    <lineage>
        <taxon>Bacteria</taxon>
        <taxon>Bacillati</taxon>
        <taxon>Bacillota</taxon>
        <taxon>Bacilli</taxon>
        <taxon>Bacillales</taxon>
        <taxon>Alicyclobacillaceae</taxon>
        <taxon>Alicyclobacillus</taxon>
    </lineage>
</organism>
<dbReference type="Gene3D" id="1.10.287.950">
    <property type="entry name" value="Methyl-accepting chemotaxis protein"/>
    <property type="match status" value="1"/>
</dbReference>
<evidence type="ECO:0000256" key="2">
    <source>
        <dbReference type="ARBA" id="ARBA00029447"/>
    </source>
</evidence>
<dbReference type="RefSeq" id="WP_166668950.1">
    <property type="nucleotide sequence ID" value="NZ_SORF01000001.1"/>
</dbReference>
<evidence type="ECO:0000256" key="3">
    <source>
        <dbReference type="PROSITE-ProRule" id="PRU00284"/>
    </source>
</evidence>
<dbReference type="GO" id="GO:0007165">
    <property type="term" value="P:signal transduction"/>
    <property type="evidence" value="ECO:0007669"/>
    <property type="project" value="UniProtKB-KW"/>
</dbReference>
<dbReference type="SUPFAM" id="SSF58104">
    <property type="entry name" value="Methyl-accepting chemotaxis protein (MCP) signaling domain"/>
    <property type="match status" value="1"/>
</dbReference>
<dbReference type="Proteomes" id="UP000294581">
    <property type="component" value="Unassembled WGS sequence"/>
</dbReference>
<dbReference type="GO" id="GO:0006935">
    <property type="term" value="P:chemotaxis"/>
    <property type="evidence" value="ECO:0007669"/>
    <property type="project" value="UniProtKB-KW"/>
</dbReference>
<dbReference type="PROSITE" id="PS50111">
    <property type="entry name" value="CHEMOTAXIS_TRANSDUC_2"/>
    <property type="match status" value="1"/>
</dbReference>
<dbReference type="InterPro" id="IPR051310">
    <property type="entry name" value="MCP_chemotaxis"/>
</dbReference>
<accession>A0A4R8LV37</accession>
<feature type="domain" description="Methyl-accepting transducer" evidence="5">
    <location>
        <begin position="203"/>
        <end position="364"/>
    </location>
</feature>
<reference evidence="7 8" key="1">
    <citation type="submission" date="2019-03" db="EMBL/GenBank/DDBJ databases">
        <title>Genomic Encyclopedia of Type Strains, Phase IV (KMG-IV): sequencing the most valuable type-strain genomes for metagenomic binning, comparative biology and taxonomic classification.</title>
        <authorList>
            <person name="Goeker M."/>
        </authorList>
    </citation>
    <scope>NUCLEOTIDE SEQUENCE [LARGE SCALE GENOMIC DNA]</scope>
    <source>
        <strain evidence="7 8">DSM 17974</strain>
    </source>
</reference>
<dbReference type="InterPro" id="IPR004089">
    <property type="entry name" value="MCPsignal_dom"/>
</dbReference>
<dbReference type="PANTHER" id="PTHR43531">
    <property type="entry name" value="PROTEIN ICFG"/>
    <property type="match status" value="1"/>
</dbReference>
<dbReference type="AlphaFoldDB" id="A0A4R8LV37"/>
<dbReference type="PRINTS" id="PR00260">
    <property type="entry name" value="CHEMTRNSDUCR"/>
</dbReference>
<dbReference type="Gene3D" id="3.10.580.10">
    <property type="entry name" value="CBS-domain"/>
    <property type="match status" value="1"/>
</dbReference>
<dbReference type="GO" id="GO:0005886">
    <property type="term" value="C:plasma membrane"/>
    <property type="evidence" value="ECO:0007669"/>
    <property type="project" value="TreeGrafter"/>
</dbReference>
<dbReference type="GO" id="GO:0004888">
    <property type="term" value="F:transmembrane signaling receptor activity"/>
    <property type="evidence" value="ECO:0007669"/>
    <property type="project" value="InterPro"/>
</dbReference>
<feature type="domain" description="CBS" evidence="6">
    <location>
        <begin position="85"/>
        <end position="144"/>
    </location>
</feature>
<dbReference type="InterPro" id="IPR000644">
    <property type="entry name" value="CBS_dom"/>
</dbReference>
<dbReference type="PANTHER" id="PTHR43531:SF11">
    <property type="entry name" value="METHYL-ACCEPTING CHEMOTAXIS PROTEIN 3"/>
    <property type="match status" value="1"/>
</dbReference>
<dbReference type="PROSITE" id="PS51371">
    <property type="entry name" value="CBS"/>
    <property type="match status" value="1"/>
</dbReference>
<keyword evidence="3" id="KW-0807">Transducer</keyword>
<gene>
    <name evidence="7" type="ORF">C7445_101430</name>
</gene>
<dbReference type="EMBL" id="SORF01000001">
    <property type="protein sequence ID" value="TDY51428.1"/>
    <property type="molecule type" value="Genomic_DNA"/>
</dbReference>
<proteinExistence type="inferred from homology"/>